<keyword evidence="3" id="KW-1185">Reference proteome</keyword>
<dbReference type="Proteomes" id="UP000094291">
    <property type="component" value="Unassembled WGS sequence"/>
</dbReference>
<name>A0A1E2VBV6_9GAMM</name>
<dbReference type="EMBL" id="MDTQ01000001">
    <property type="protein sequence ID" value="ODC04469.1"/>
    <property type="molecule type" value="Genomic_DNA"/>
</dbReference>
<dbReference type="OrthoDB" id="103324at2"/>
<dbReference type="InterPro" id="IPR002938">
    <property type="entry name" value="FAD-bd"/>
</dbReference>
<sequence>MDSSTSNTAHAQTRQHTQVAIIGAGPSGSVAGALLKRAGIDVTVLERSRFPRFSIGESLLPQSMEMLEEAGLLEAIEQAGFQYKNGAAFRCADRYCEFDFREKSSAGPGTTFQVQRANFDQLLADAAAQQGVPVHFEHTVNAIEFNNEQAELEISTPESAYTLTADFILDASGYGRVLPRLLDLEQPSPLPHRSALFTHIEDRITDPTYDRNKILISVHPTMPDIWYWLIPFSNGRCSLGVVGLDSQLELDQSQHHDPADSTVLQSWVAQEPKLKALLEQAQYDHPVQTIRGYSCGVSQLAGDRFALLGNAGEFLDPVFSSGVTIALKSASLAAHALIRRYQGETVDWATAYTVPLMQGVNTFRTYVEAWYDGRFQDVIFYPDPEPTIKAHISSILAGYAWDKSNPYVVESERRLNTLATLCRETV</sequence>
<organism evidence="2 3">
    <name type="scientific">Terasakiispira papahanaumokuakeensis</name>
    <dbReference type="NCBI Taxonomy" id="197479"/>
    <lineage>
        <taxon>Bacteria</taxon>
        <taxon>Pseudomonadati</taxon>
        <taxon>Pseudomonadota</taxon>
        <taxon>Gammaproteobacteria</taxon>
        <taxon>Oceanospirillales</taxon>
        <taxon>Terasakiispira</taxon>
    </lineage>
</organism>
<dbReference type="PANTHER" id="PTHR43747:SF1">
    <property type="entry name" value="SLR1998 PROTEIN"/>
    <property type="match status" value="1"/>
</dbReference>
<dbReference type="AlphaFoldDB" id="A0A1E2VBV6"/>
<feature type="domain" description="FAD-binding" evidence="1">
    <location>
        <begin position="17"/>
        <end position="345"/>
    </location>
</feature>
<dbReference type="Pfam" id="PF01494">
    <property type="entry name" value="FAD_binding_3"/>
    <property type="match status" value="1"/>
</dbReference>
<dbReference type="InterPro" id="IPR036188">
    <property type="entry name" value="FAD/NAD-bd_sf"/>
</dbReference>
<proteinExistence type="predicted"/>
<gene>
    <name evidence="2" type="ORF">BFW38_13935</name>
</gene>
<evidence type="ECO:0000259" key="1">
    <source>
        <dbReference type="Pfam" id="PF01494"/>
    </source>
</evidence>
<reference evidence="2 3" key="1">
    <citation type="submission" date="2016-08" db="EMBL/GenBank/DDBJ databases">
        <authorList>
            <person name="Seilhamer J.J."/>
        </authorList>
    </citation>
    <scope>NUCLEOTIDE SEQUENCE [LARGE SCALE GENOMIC DNA]</scope>
    <source>
        <strain evidence="2 3">PH27A</strain>
    </source>
</reference>
<evidence type="ECO:0000313" key="3">
    <source>
        <dbReference type="Proteomes" id="UP000094291"/>
    </source>
</evidence>
<dbReference type="RefSeq" id="WP_068999451.1">
    <property type="nucleotide sequence ID" value="NZ_MDTQ01000001.1"/>
</dbReference>
<dbReference type="GO" id="GO:0071949">
    <property type="term" value="F:FAD binding"/>
    <property type="evidence" value="ECO:0007669"/>
    <property type="project" value="InterPro"/>
</dbReference>
<dbReference type="PANTHER" id="PTHR43747">
    <property type="entry name" value="FAD-BINDING PROTEIN"/>
    <property type="match status" value="1"/>
</dbReference>
<dbReference type="SUPFAM" id="SSF51905">
    <property type="entry name" value="FAD/NAD(P)-binding domain"/>
    <property type="match status" value="1"/>
</dbReference>
<dbReference type="Gene3D" id="3.50.50.60">
    <property type="entry name" value="FAD/NAD(P)-binding domain"/>
    <property type="match status" value="1"/>
</dbReference>
<evidence type="ECO:0000313" key="2">
    <source>
        <dbReference type="EMBL" id="ODC04469.1"/>
    </source>
</evidence>
<dbReference type="InterPro" id="IPR050816">
    <property type="entry name" value="Flavin-dep_Halogenase_NPB"/>
</dbReference>
<comment type="caution">
    <text evidence="2">The sequence shown here is derived from an EMBL/GenBank/DDBJ whole genome shotgun (WGS) entry which is preliminary data.</text>
</comment>
<protein>
    <submittedName>
        <fullName evidence="2">FAD-dependent oxidoreductase</fullName>
    </submittedName>
</protein>
<dbReference type="PRINTS" id="PR00420">
    <property type="entry name" value="RNGMNOXGNASE"/>
</dbReference>
<dbReference type="STRING" id="197479.BFW38_13935"/>
<accession>A0A1E2VBV6</accession>